<evidence type="ECO:0000259" key="1">
    <source>
        <dbReference type="Pfam" id="PF07969"/>
    </source>
</evidence>
<name>A0A7Y4KXC9_9ACTN</name>
<feature type="domain" description="Amidohydrolase 3" evidence="1">
    <location>
        <begin position="49"/>
        <end position="491"/>
    </location>
</feature>
<organism evidence="3 4">
    <name type="scientific">Kribbella sandramycini</name>
    <dbReference type="NCBI Taxonomy" id="60450"/>
    <lineage>
        <taxon>Bacteria</taxon>
        <taxon>Bacillati</taxon>
        <taxon>Actinomycetota</taxon>
        <taxon>Actinomycetes</taxon>
        <taxon>Propionibacteriales</taxon>
        <taxon>Kribbellaceae</taxon>
        <taxon>Kribbella</taxon>
    </lineage>
</organism>
<dbReference type="InterPro" id="IPR013108">
    <property type="entry name" value="Amidohydro_3"/>
</dbReference>
<evidence type="ECO:0000313" key="4">
    <source>
        <dbReference type="Proteomes" id="UP000534306"/>
    </source>
</evidence>
<keyword evidence="3" id="KW-0378">Hydrolase</keyword>
<dbReference type="RefSeq" id="WP_171671598.1">
    <property type="nucleotide sequence ID" value="NZ_BAAAGT010000003.1"/>
</dbReference>
<dbReference type="GO" id="GO:0016810">
    <property type="term" value="F:hydrolase activity, acting on carbon-nitrogen (but not peptide) bonds"/>
    <property type="evidence" value="ECO:0007669"/>
    <property type="project" value="InterPro"/>
</dbReference>
<dbReference type="Gene3D" id="3.20.20.140">
    <property type="entry name" value="Metal-dependent hydrolases"/>
    <property type="match status" value="1"/>
</dbReference>
<gene>
    <name evidence="2" type="ORF">HNR71_003289</name>
    <name evidence="3" type="ORF">HPO96_05765</name>
</gene>
<dbReference type="Proteomes" id="UP000534306">
    <property type="component" value="Unassembled WGS sequence"/>
</dbReference>
<comment type="caution">
    <text evidence="3">The sequence shown here is derived from an EMBL/GenBank/DDBJ whole genome shotgun (WGS) entry which is preliminary data.</text>
</comment>
<evidence type="ECO:0000313" key="2">
    <source>
        <dbReference type="EMBL" id="MBB6567652.1"/>
    </source>
</evidence>
<dbReference type="PANTHER" id="PTHR22642:SF2">
    <property type="entry name" value="PROTEIN LONG AFTER FAR-RED 3"/>
    <property type="match status" value="1"/>
</dbReference>
<dbReference type="SUPFAM" id="SSF51338">
    <property type="entry name" value="Composite domain of metallo-dependent hydrolases"/>
    <property type="match status" value="1"/>
</dbReference>
<dbReference type="Gene3D" id="3.10.310.70">
    <property type="match status" value="1"/>
</dbReference>
<proteinExistence type="predicted"/>
<dbReference type="InterPro" id="IPR032466">
    <property type="entry name" value="Metal_Hydrolase"/>
</dbReference>
<dbReference type="Gene3D" id="2.30.40.10">
    <property type="entry name" value="Urease, subunit C, domain 1"/>
    <property type="match status" value="1"/>
</dbReference>
<sequence length="494" mass="52276">MTLSRTLTRVRLVGTSSGADGRLSDVVLRDGLVAAVRPSGSAPVVGESVDLDGRVVMPGLWDHHVHFDMLALSESRLDVSGAQSAAECAALVGERVAGRAVAPGATLVGTGFQDGTWLDRPTAELLDKHSADVPVVLISHDIHCAWLNTAALRRWVPGLASDGLVLEDDCYELVARVNDLPIAELDALVAESVRRAHARGVVGIIEFERRPNLDSWVRRTRAGTSMRVACGVYTDHLDDAIQRGLATGDVLPDTRGLVEMGSFKIVVDGSLNTRTAWCHDAFPGLAGDTAYGVQSVRADDLDELVGRAHAAGIASAVHAIGDRANTLALDTFERTGARGTIEHAQLLSSADLGRFARLGVAASVQPRHAIDDRDVADKHWAGRTERAFPLAGLLAAGARLLLGSDAPVAPLDPWVSIAAAVTRTDAGQEPWHAEQRISVSQALAASTRRERIEPGQPADLVVLAADPHALDVEQLATVPVEATVVAGELVHGNW</sequence>
<dbReference type="SUPFAM" id="SSF51556">
    <property type="entry name" value="Metallo-dependent hydrolases"/>
    <property type="match status" value="1"/>
</dbReference>
<evidence type="ECO:0000313" key="3">
    <source>
        <dbReference type="EMBL" id="NOL39747.1"/>
    </source>
</evidence>
<dbReference type="AlphaFoldDB" id="A0A7Y4KXC9"/>
<keyword evidence="4" id="KW-1185">Reference proteome</keyword>
<dbReference type="PANTHER" id="PTHR22642">
    <property type="entry name" value="IMIDAZOLONEPROPIONASE"/>
    <property type="match status" value="1"/>
</dbReference>
<dbReference type="EMBL" id="JACHKF010000001">
    <property type="protein sequence ID" value="MBB6567652.1"/>
    <property type="molecule type" value="Genomic_DNA"/>
</dbReference>
<dbReference type="EMBL" id="JABJRC010000001">
    <property type="protein sequence ID" value="NOL39747.1"/>
    <property type="molecule type" value="Genomic_DNA"/>
</dbReference>
<protein>
    <submittedName>
        <fullName evidence="3">Amidohydrolase family protein</fullName>
    </submittedName>
    <submittedName>
        <fullName evidence="2">Putative amidohydrolase YtcJ</fullName>
    </submittedName>
</protein>
<dbReference type="InterPro" id="IPR011059">
    <property type="entry name" value="Metal-dep_hydrolase_composite"/>
</dbReference>
<reference evidence="2 5" key="2">
    <citation type="submission" date="2020-08" db="EMBL/GenBank/DDBJ databases">
        <title>Sequencing the genomes of 1000 actinobacteria strains.</title>
        <authorList>
            <person name="Klenk H.-P."/>
        </authorList>
    </citation>
    <scope>NUCLEOTIDE SEQUENCE [LARGE SCALE GENOMIC DNA]</scope>
    <source>
        <strain evidence="2 5">DSM 15626</strain>
    </source>
</reference>
<reference evidence="3 4" key="1">
    <citation type="submission" date="2020-05" db="EMBL/GenBank/DDBJ databases">
        <title>Genome sequence of Kribbella sandramycini ATCC 39419.</title>
        <authorList>
            <person name="Maclea K.S."/>
            <person name="Fair J.L."/>
        </authorList>
    </citation>
    <scope>NUCLEOTIDE SEQUENCE [LARGE SCALE GENOMIC DNA]</scope>
    <source>
        <strain evidence="3 4">ATCC 39419</strain>
    </source>
</reference>
<evidence type="ECO:0000313" key="5">
    <source>
        <dbReference type="Proteomes" id="UP000553957"/>
    </source>
</evidence>
<dbReference type="Proteomes" id="UP000553957">
    <property type="component" value="Unassembled WGS sequence"/>
</dbReference>
<dbReference type="Pfam" id="PF07969">
    <property type="entry name" value="Amidohydro_3"/>
    <property type="match status" value="1"/>
</dbReference>
<accession>A0A7Y4KXC9</accession>